<dbReference type="InParanoid" id="Q9RZG0"/>
<dbReference type="Proteomes" id="UP000002524">
    <property type="component" value="Plasmid CP1"/>
</dbReference>
<organism evidence="1 2">
    <name type="scientific">Deinococcus radiodurans (strain ATCC 13939 / DSM 20539 / JCM 16871 / CCUG 27074 / LMG 4051 / NBRC 15346 / NCIMB 9279 / VKM B-1422 / R1)</name>
    <dbReference type="NCBI Taxonomy" id="243230"/>
    <lineage>
        <taxon>Bacteria</taxon>
        <taxon>Thermotogati</taxon>
        <taxon>Deinococcota</taxon>
        <taxon>Deinococci</taxon>
        <taxon>Deinococcales</taxon>
        <taxon>Deinococcaceae</taxon>
        <taxon>Deinococcus</taxon>
    </lineage>
</organism>
<keyword evidence="1" id="KW-0614">Plasmid</keyword>
<protein>
    <submittedName>
        <fullName evidence="1">Uncharacterized protein</fullName>
    </submittedName>
</protein>
<dbReference type="EMBL" id="AE001827">
    <property type="protein sequence ID" value="AAF12688.1"/>
    <property type="molecule type" value="Genomic_DNA"/>
</dbReference>
<dbReference type="EnsemblBacteria" id="AAF12688">
    <property type="protein sequence ID" value="AAF12688"/>
    <property type="gene ID" value="DR_C0027"/>
</dbReference>
<accession>Q9RZG0</accession>
<geneLocation type="plasmid" evidence="1 2">
    <name>CP1</name>
</geneLocation>
<gene>
    <name evidence="1" type="ordered locus">DR_C0027</name>
</gene>
<dbReference type="RefSeq" id="WP_010884105.1">
    <property type="nucleotide sequence ID" value="NC_000959.1"/>
</dbReference>
<evidence type="ECO:0000313" key="1">
    <source>
        <dbReference type="EMBL" id="AAF12688.1"/>
    </source>
</evidence>
<reference evidence="1 2" key="1">
    <citation type="journal article" date="1999" name="Science">
        <title>Genome sequence of the radioresistant bacterium Deinococcus radiodurans R1.</title>
        <authorList>
            <person name="White O."/>
            <person name="Eisen J.A."/>
            <person name="Heidelberg J.F."/>
            <person name="Hickey E.K."/>
            <person name="Peterson J.D."/>
            <person name="Dodson R.J."/>
            <person name="Haft D.H."/>
            <person name="Gwinn M.L."/>
            <person name="Nelson W.C."/>
            <person name="Richardson D.L."/>
            <person name="Moffat K.S."/>
            <person name="Qin H."/>
            <person name="Jiang L."/>
            <person name="Pamphile W."/>
            <person name="Crosby M."/>
            <person name="Shen M."/>
            <person name="Vamathevan J.J."/>
            <person name="Lam P."/>
            <person name="McDonald L."/>
            <person name="Utterback T."/>
            <person name="Zalewski C."/>
            <person name="Makarova K.S."/>
            <person name="Aravind L."/>
            <person name="Daly M.J."/>
            <person name="Minton K.W."/>
            <person name="Fleischmann R.D."/>
            <person name="Ketchum K.A."/>
            <person name="Nelson K.E."/>
            <person name="Salzberg S."/>
            <person name="Smith H.O."/>
            <person name="Venter J.C."/>
            <person name="Fraser C.M."/>
        </authorList>
    </citation>
    <scope>NUCLEOTIDE SEQUENCE [LARGE SCALE GENOMIC DNA]</scope>
    <source>
        <strain evidence="2">ATCC 13939 / DSM 20539 / JCM 16871 / LMG 4051 / NBRC 15346 / NCIMB 9279 / R1 / VKM B-1422</strain>
        <plasmid evidence="2">Plasmid CP1</plasmid>
    </source>
</reference>
<dbReference type="KEGG" id="dra:DR_C0027"/>
<dbReference type="HOGENOM" id="CLU_1127621_0_0_0"/>
<evidence type="ECO:0000313" key="2">
    <source>
        <dbReference type="Proteomes" id="UP000002524"/>
    </source>
</evidence>
<dbReference type="PIR" id="G75637">
    <property type="entry name" value="G75637"/>
</dbReference>
<keyword evidence="2" id="KW-1185">Reference proteome</keyword>
<proteinExistence type="predicted"/>
<dbReference type="OrthoDB" id="9953599at2"/>
<dbReference type="GeneID" id="69519422"/>
<dbReference type="AlphaFoldDB" id="Q9RZG0"/>
<name>Q9RZG0_DEIRA</name>
<sequence>MAPETYDEQLTRELMRLGVTSRLKNAPKFHFWEIGEGKREAYKGIDAALVAFQRREMRGEKLNQKEERAYEQLKEMFYDTEINPYTHNLYNEDQEASSSKPLMVGYTYKGDSFVLSNPKETTSRIREHFHPIRWKEFEDYGDWELLREVIPAMQVARVQLSIYEEQRWLYDERSQRAAESLAYRIEKVYPRHQLPKSIQVGEQQKAVFEEYVYKLDRGTRTNARRWFQETLAKLSGTRRNRKVTSI</sequence>